<protein>
    <recommendedName>
        <fullName evidence="4">TetR family transcriptional regulator</fullName>
    </recommendedName>
</protein>
<evidence type="ECO:0000313" key="3">
    <source>
        <dbReference type="Proteomes" id="UP000298111"/>
    </source>
</evidence>
<sequence length="177" mass="19522">MTDTPTALTQARQQDSDARRRRVLTALAQLATAGETLNISSVARAARVHRSFIHRHNDLHAAVLAHAARAADTGNDATVSRTSLQAELANATERSRRQAAYITELEDRLSEALGEAVWRETGLGAPADLDTLHRQITSLQQEVTELRRQLTERTEELEAARAASRELMAQLNRPKPS</sequence>
<reference evidence="2 3" key="1">
    <citation type="submission" date="2018-10" db="EMBL/GenBank/DDBJ databases">
        <title>Isolation of pseudouridimycin from Streptomyces albus DSM 40763.</title>
        <authorList>
            <person name="Rosenqvist P."/>
            <person name="Metsae-Ketelae M."/>
            <person name="Virta P."/>
        </authorList>
    </citation>
    <scope>NUCLEOTIDE SEQUENCE [LARGE SCALE GENOMIC DNA]</scope>
    <source>
        <strain evidence="2 3">DSM 40763</strain>
    </source>
</reference>
<accession>A0A8H1L557</accession>
<dbReference type="RefSeq" id="WP_135567427.1">
    <property type="nucleotide sequence ID" value="NZ_CP103061.1"/>
</dbReference>
<keyword evidence="1" id="KW-0175">Coiled coil</keyword>
<gene>
    <name evidence="2" type="ORF">D8771_24745</name>
</gene>
<name>A0A8H1L557_9ACTN</name>
<dbReference type="Gene3D" id="1.10.287.1490">
    <property type="match status" value="1"/>
</dbReference>
<proteinExistence type="predicted"/>
<dbReference type="AlphaFoldDB" id="A0A8H1L557"/>
<comment type="caution">
    <text evidence="2">The sequence shown here is derived from an EMBL/GenBank/DDBJ whole genome shotgun (WGS) entry which is preliminary data.</text>
</comment>
<evidence type="ECO:0000256" key="1">
    <source>
        <dbReference type="SAM" id="Coils"/>
    </source>
</evidence>
<organism evidence="2 3">
    <name type="scientific">Streptomyces albus</name>
    <dbReference type="NCBI Taxonomy" id="1888"/>
    <lineage>
        <taxon>Bacteria</taxon>
        <taxon>Bacillati</taxon>
        <taxon>Actinomycetota</taxon>
        <taxon>Actinomycetes</taxon>
        <taxon>Kitasatosporales</taxon>
        <taxon>Streptomycetaceae</taxon>
        <taxon>Streptomyces</taxon>
    </lineage>
</organism>
<feature type="coiled-coil region" evidence="1">
    <location>
        <begin position="129"/>
        <end position="167"/>
    </location>
</feature>
<evidence type="ECO:0008006" key="4">
    <source>
        <dbReference type="Google" id="ProtNLM"/>
    </source>
</evidence>
<dbReference type="Proteomes" id="UP000298111">
    <property type="component" value="Unassembled WGS sequence"/>
</dbReference>
<evidence type="ECO:0000313" key="2">
    <source>
        <dbReference type="EMBL" id="TGG78419.1"/>
    </source>
</evidence>
<dbReference type="GeneID" id="75186126"/>
<dbReference type="EMBL" id="RCIY01000087">
    <property type="protein sequence ID" value="TGG78419.1"/>
    <property type="molecule type" value="Genomic_DNA"/>
</dbReference>